<evidence type="ECO:0000313" key="5">
    <source>
        <dbReference type="EMBL" id="REG11437.1"/>
    </source>
</evidence>
<dbReference type="PANTHER" id="PTHR38784:SF1">
    <property type="entry name" value="SUCROSE PHOSPHORYLASE"/>
    <property type="match status" value="1"/>
</dbReference>
<dbReference type="PANTHER" id="PTHR38784">
    <property type="entry name" value="SUCROSE PHOSPHORYLASE"/>
    <property type="match status" value="1"/>
</dbReference>
<gene>
    <name evidence="5" type="ORF">DFR64_1320</name>
</gene>
<comment type="caution">
    <text evidence="5">The sequence shown here is derived from an EMBL/GenBank/DDBJ whole genome shotgun (WGS) entry which is preliminary data.</text>
</comment>
<dbReference type="SMART" id="SM00642">
    <property type="entry name" value="Aamy"/>
    <property type="match status" value="1"/>
</dbReference>
<protein>
    <submittedName>
        <fullName evidence="5">Sucrose phosphorylase</fullName>
    </submittedName>
</protein>
<dbReference type="Gene3D" id="3.20.20.80">
    <property type="entry name" value="Glycosidases"/>
    <property type="match status" value="1"/>
</dbReference>
<dbReference type="InterPro" id="IPR006047">
    <property type="entry name" value="GH13_cat_dom"/>
</dbReference>
<keyword evidence="6" id="KW-1185">Reference proteome</keyword>
<keyword evidence="3" id="KW-0808">Transferase</keyword>
<dbReference type="Pfam" id="PF00128">
    <property type="entry name" value="Alpha-amylase"/>
    <property type="match status" value="1"/>
</dbReference>
<dbReference type="InterPro" id="IPR017853">
    <property type="entry name" value="GH"/>
</dbReference>
<dbReference type="Gene3D" id="3.90.400.10">
    <property type="entry name" value="Oligo-1,6-glucosidase, Domain 2"/>
    <property type="match status" value="1"/>
</dbReference>
<evidence type="ECO:0000256" key="1">
    <source>
        <dbReference type="ARBA" id="ARBA00008452"/>
    </source>
</evidence>
<evidence type="ECO:0000259" key="4">
    <source>
        <dbReference type="SMART" id="SM00642"/>
    </source>
</evidence>
<evidence type="ECO:0000256" key="2">
    <source>
        <dbReference type="ARBA" id="ARBA00022676"/>
    </source>
</evidence>
<dbReference type="AlphaFoldDB" id="A0A347ZRT0"/>
<dbReference type="Proteomes" id="UP000256388">
    <property type="component" value="Unassembled WGS sequence"/>
</dbReference>
<dbReference type="RefSeq" id="WP_116224566.1">
    <property type="nucleotide sequence ID" value="NZ_AP018437.1"/>
</dbReference>
<dbReference type="NCBIfam" id="TIGR03852">
    <property type="entry name" value="sucrose_gtfA"/>
    <property type="match status" value="1"/>
</dbReference>
<dbReference type="SUPFAM" id="SSF51445">
    <property type="entry name" value="(Trans)glycosidases"/>
    <property type="match status" value="1"/>
</dbReference>
<dbReference type="GO" id="GO:0005975">
    <property type="term" value="P:carbohydrate metabolic process"/>
    <property type="evidence" value="ECO:0007669"/>
    <property type="project" value="InterPro"/>
</dbReference>
<name>A0A347ZRT0_9CHLR</name>
<dbReference type="OrthoDB" id="9805159at2"/>
<proteinExistence type="inferred from homology"/>
<dbReference type="InterPro" id="IPR045857">
    <property type="entry name" value="O16G_dom_2"/>
</dbReference>
<comment type="similarity">
    <text evidence="1">Belongs to the glycosyl hydrolase 13 family. Sucrose phosphorylase subfamily.</text>
</comment>
<dbReference type="InterPro" id="IPR022527">
    <property type="entry name" value="Sucrose_phospho"/>
</dbReference>
<reference evidence="5 6" key="1">
    <citation type="submission" date="2018-08" db="EMBL/GenBank/DDBJ databases">
        <title>Genomic Encyclopedia of Type Strains, Phase IV (KMG-IV): sequencing the most valuable type-strain genomes for metagenomic binning, comparative biology and taxonomic classification.</title>
        <authorList>
            <person name="Goeker M."/>
        </authorList>
    </citation>
    <scope>NUCLEOTIDE SEQUENCE [LARGE SCALE GENOMIC DNA]</scope>
    <source>
        <strain evidence="5 6">DSM 23923</strain>
    </source>
</reference>
<dbReference type="GO" id="GO:0004645">
    <property type="term" value="F:1,4-alpha-oligoglucan phosphorylase activity"/>
    <property type="evidence" value="ECO:0007669"/>
    <property type="project" value="InterPro"/>
</dbReference>
<evidence type="ECO:0000313" key="6">
    <source>
        <dbReference type="Proteomes" id="UP000256388"/>
    </source>
</evidence>
<evidence type="ECO:0000256" key="3">
    <source>
        <dbReference type="ARBA" id="ARBA00022679"/>
    </source>
</evidence>
<dbReference type="EMBL" id="QUMS01000001">
    <property type="protein sequence ID" value="REG11437.1"/>
    <property type="molecule type" value="Genomic_DNA"/>
</dbReference>
<accession>A0A347ZRT0</accession>
<feature type="domain" description="Glycosyl hydrolase family 13 catalytic" evidence="4">
    <location>
        <begin position="6"/>
        <end position="431"/>
    </location>
</feature>
<organism evidence="5 6">
    <name type="scientific">Pelolinea submarina</name>
    <dbReference type="NCBI Taxonomy" id="913107"/>
    <lineage>
        <taxon>Bacteria</taxon>
        <taxon>Bacillati</taxon>
        <taxon>Chloroflexota</taxon>
        <taxon>Anaerolineae</taxon>
        <taxon>Anaerolineales</taxon>
        <taxon>Anaerolineaceae</taxon>
        <taxon>Pelolinea</taxon>
    </lineage>
</organism>
<sequence>MSIKNQVQLITYPDSLGGDLRKLNLVLDTYFKGLFSGGTHILPPFPSSGDRGFAPLTYAEIEPKFGTWEDIKRIGEKSPVLLDLMVNHISAKSTFFQDFLETGRKSKYADLFITLDKIWPDGIPVQADLDQIFLRRAEPFSKFTIRQTGEVESVWTSFGKTIPSEQIDLDIHSPITRDLLEKFILNFSKNNVQMVRLDAVGYVIKKRGSTCFFVEPEIYEFLDWISELAHSMNIDLLPEIHSEYETQFRLAQKGYWIYDFILPYSILDAFINGTFGRLKKYLRERPHNQFTMLDCHDGVPLKPDLNGLYTHEDAQKVVDVCLSRGANLSYVISPKYQDEDGFNVHQIRCSYYSILDCNDTAYLAARAIQFFTPGIPQVYYVGLLAGENDLESIKKTGEGREINRHNFTLKEIEQAIEKNVVKKLMNLIQLRNTHPAFNGEFEVGSCSDKDLVLSWKKDEDFTELVVKLEPLSATVTYNETGTQAIKTMHL</sequence>
<keyword evidence="2" id="KW-0328">Glycosyltransferase</keyword>